<proteinExistence type="predicted"/>
<dbReference type="eggNOG" id="COG3339">
    <property type="taxonomic scope" value="Bacteria"/>
</dbReference>
<keyword evidence="2" id="KW-0812">Transmembrane</keyword>
<evidence type="ECO:0000256" key="2">
    <source>
        <dbReference type="ARBA" id="ARBA00022692"/>
    </source>
</evidence>
<dbReference type="AlphaFoldDB" id="R7ZDK8"/>
<dbReference type="HOGENOM" id="CLU_130854_0_0_9"/>
<keyword evidence="3" id="KW-1133">Transmembrane helix</keyword>
<gene>
    <name evidence="6" type="ORF">H131_11613</name>
</gene>
<evidence type="ECO:0000256" key="4">
    <source>
        <dbReference type="ARBA" id="ARBA00023136"/>
    </source>
</evidence>
<dbReference type="PATRIC" id="fig|1285586.5.peg.2361"/>
<reference evidence="6 7" key="1">
    <citation type="submission" date="2013-04" db="EMBL/GenBank/DDBJ databases">
        <title>Draft genome of the heavy metal tolerant bacterium Lysinibacillus sphaericus strain OT4b.31.</title>
        <authorList>
            <person name="Pena-Montenegro T.D."/>
            <person name="Dussan J."/>
        </authorList>
    </citation>
    <scope>NUCLEOTIDE SEQUENCE [LARGE SCALE GENOMIC DNA]</scope>
    <source>
        <strain evidence="6 7">OT4b.31</strain>
    </source>
</reference>
<feature type="domain" description="DUF1232" evidence="5">
    <location>
        <begin position="67"/>
        <end position="102"/>
    </location>
</feature>
<accession>R7ZDK8</accession>
<protein>
    <recommendedName>
        <fullName evidence="5">DUF1232 domain-containing protein</fullName>
    </recommendedName>
</protein>
<dbReference type="Pfam" id="PF06803">
    <property type="entry name" value="DUF1232"/>
    <property type="match status" value="1"/>
</dbReference>
<evidence type="ECO:0000313" key="7">
    <source>
        <dbReference type="Proteomes" id="UP000013911"/>
    </source>
</evidence>
<dbReference type="RefSeq" id="WP_010859267.1">
    <property type="nucleotide sequence ID" value="NZ_KB933398.1"/>
</dbReference>
<evidence type="ECO:0000313" key="6">
    <source>
        <dbReference type="EMBL" id="EON72222.1"/>
    </source>
</evidence>
<organism evidence="6 7">
    <name type="scientific">Lysinibacillus sphaericus OT4b.31</name>
    <dbReference type="NCBI Taxonomy" id="1285586"/>
    <lineage>
        <taxon>Bacteria</taxon>
        <taxon>Bacillati</taxon>
        <taxon>Bacillota</taxon>
        <taxon>Bacilli</taxon>
        <taxon>Bacillales</taxon>
        <taxon>Bacillaceae</taxon>
        <taxon>Lysinibacillus</taxon>
    </lineage>
</organism>
<dbReference type="InterPro" id="IPR010652">
    <property type="entry name" value="DUF1232"/>
</dbReference>
<dbReference type="Proteomes" id="UP000013911">
    <property type="component" value="Unassembled WGS sequence"/>
</dbReference>
<evidence type="ECO:0000256" key="3">
    <source>
        <dbReference type="ARBA" id="ARBA00022989"/>
    </source>
</evidence>
<comment type="caution">
    <text evidence="6">The sequence shown here is derived from an EMBL/GenBank/DDBJ whole genome shotgun (WGS) entry which is preliminary data.</text>
</comment>
<keyword evidence="4" id="KW-0472">Membrane</keyword>
<evidence type="ECO:0000259" key="5">
    <source>
        <dbReference type="Pfam" id="PF06803"/>
    </source>
</evidence>
<evidence type="ECO:0000256" key="1">
    <source>
        <dbReference type="ARBA" id="ARBA00004127"/>
    </source>
</evidence>
<dbReference type="EMBL" id="AQPX01000018">
    <property type="protein sequence ID" value="EON72222.1"/>
    <property type="molecule type" value="Genomic_DNA"/>
</dbReference>
<dbReference type="OrthoDB" id="9793277at2"/>
<dbReference type="GO" id="GO:0012505">
    <property type="term" value="C:endomembrane system"/>
    <property type="evidence" value="ECO:0007669"/>
    <property type="project" value="UniProtKB-SubCell"/>
</dbReference>
<sequence>MDTFQNIPNDKEQRDFYHKLRTKLVTFLESKTGRHNKFAEYLMFVPDVFHLLIKTLMDPAIDTKSRSLIGATIAYFIFPMDFMPEGVLGFGGFMDDLVLATFVVNTIINKLGPEVIEKHWTGDNKLLDVLQKIAGTSDQIISKIPVKSMFTQYIRHETKGNNK</sequence>
<name>R7ZDK8_LYSSH</name>
<comment type="subcellular location">
    <subcellularLocation>
        <location evidence="1">Endomembrane system</location>
        <topology evidence="1">Multi-pass membrane protein</topology>
    </subcellularLocation>
</comment>